<protein>
    <submittedName>
        <fullName evidence="13">TonB family protein</fullName>
    </submittedName>
</protein>
<dbReference type="GO" id="GO:0015031">
    <property type="term" value="P:protein transport"/>
    <property type="evidence" value="ECO:0007669"/>
    <property type="project" value="UniProtKB-KW"/>
</dbReference>
<dbReference type="OrthoDB" id="9115347at2"/>
<dbReference type="NCBIfam" id="TIGR01352">
    <property type="entry name" value="tonB_Cterm"/>
    <property type="match status" value="1"/>
</dbReference>
<keyword evidence="4" id="KW-1003">Cell membrane</keyword>
<evidence type="ECO:0000256" key="10">
    <source>
        <dbReference type="SAM" id="MobiDB-lite"/>
    </source>
</evidence>
<name>A0A448TU73_9PAST</name>
<feature type="compositionally biased region" description="Polar residues" evidence="10">
    <location>
        <begin position="135"/>
        <end position="146"/>
    </location>
</feature>
<dbReference type="SUPFAM" id="SSF74653">
    <property type="entry name" value="TolA/TonB C-terminal domain"/>
    <property type="match status" value="1"/>
</dbReference>
<evidence type="ECO:0000313" key="13">
    <source>
        <dbReference type="EMBL" id="VEJ09534.1"/>
    </source>
</evidence>
<feature type="compositionally biased region" description="Basic and acidic residues" evidence="10">
    <location>
        <begin position="72"/>
        <end position="114"/>
    </location>
</feature>
<dbReference type="PANTHER" id="PTHR33446:SF2">
    <property type="entry name" value="PROTEIN TONB"/>
    <property type="match status" value="1"/>
</dbReference>
<dbReference type="GO" id="GO:0098797">
    <property type="term" value="C:plasma membrane protein complex"/>
    <property type="evidence" value="ECO:0007669"/>
    <property type="project" value="TreeGrafter"/>
</dbReference>
<keyword evidence="6 11" id="KW-0812">Transmembrane</keyword>
<dbReference type="GO" id="GO:0055085">
    <property type="term" value="P:transmembrane transport"/>
    <property type="evidence" value="ECO:0007669"/>
    <property type="project" value="InterPro"/>
</dbReference>
<sequence>MRRSSLIGFLGSFFFHGIILLGIWLVLIHSRGSHGFKAPVVATHISMQMIQGMVVEDPQPIQERTSIQPKASENKFEVPDPMIKPEVEQPKDKTPTKKPLDPEKKKLSKQEEKKTTHHQRVKDMSKAKKRVDSQAKITSQATSNSKSRGHNPKLVGNGPQIDEIAAYENALRTEIEKQKRYPLRARMMRRQGTVLIRFMLKQSGELYDIRIEKTSGNGDLDRAALQAAQQARPIGLKPKGVSDTFVIPIHFMLN</sequence>
<dbReference type="EMBL" id="LR134510">
    <property type="protein sequence ID" value="VEJ09534.1"/>
    <property type="molecule type" value="Genomic_DNA"/>
</dbReference>
<dbReference type="PROSITE" id="PS52015">
    <property type="entry name" value="TONB_CTD"/>
    <property type="match status" value="1"/>
</dbReference>
<dbReference type="InterPro" id="IPR037682">
    <property type="entry name" value="TonB_C"/>
</dbReference>
<evidence type="ECO:0000256" key="5">
    <source>
        <dbReference type="ARBA" id="ARBA00022519"/>
    </source>
</evidence>
<evidence type="ECO:0000259" key="12">
    <source>
        <dbReference type="PROSITE" id="PS52015"/>
    </source>
</evidence>
<dbReference type="RefSeq" id="WP_126599549.1">
    <property type="nucleotide sequence ID" value="NZ_LR134510.1"/>
</dbReference>
<feature type="region of interest" description="Disordered" evidence="10">
    <location>
        <begin position="65"/>
        <end position="160"/>
    </location>
</feature>
<feature type="domain" description="TonB C-terminal" evidence="12">
    <location>
        <begin position="166"/>
        <end position="254"/>
    </location>
</feature>
<dbReference type="GO" id="GO:0031992">
    <property type="term" value="F:energy transducer activity"/>
    <property type="evidence" value="ECO:0007669"/>
    <property type="project" value="TreeGrafter"/>
</dbReference>
<evidence type="ECO:0000256" key="7">
    <source>
        <dbReference type="ARBA" id="ARBA00022927"/>
    </source>
</evidence>
<dbReference type="Gene3D" id="3.30.1150.10">
    <property type="match status" value="1"/>
</dbReference>
<evidence type="ECO:0000256" key="2">
    <source>
        <dbReference type="ARBA" id="ARBA00006555"/>
    </source>
</evidence>
<dbReference type="AlphaFoldDB" id="A0A448TU73"/>
<evidence type="ECO:0000256" key="9">
    <source>
        <dbReference type="ARBA" id="ARBA00023136"/>
    </source>
</evidence>
<evidence type="ECO:0000313" key="14">
    <source>
        <dbReference type="Proteomes" id="UP000279799"/>
    </source>
</evidence>
<dbReference type="InterPro" id="IPR006260">
    <property type="entry name" value="TonB/TolA_C"/>
</dbReference>
<keyword evidence="5" id="KW-0997">Cell inner membrane</keyword>
<dbReference type="Proteomes" id="UP000279799">
    <property type="component" value="Chromosome"/>
</dbReference>
<accession>A0A448TU73</accession>
<reference evidence="13 14" key="1">
    <citation type="submission" date="2018-12" db="EMBL/GenBank/DDBJ databases">
        <authorList>
            <consortium name="Pathogen Informatics"/>
        </authorList>
    </citation>
    <scope>NUCLEOTIDE SEQUENCE [LARGE SCALE GENOMIC DNA]</scope>
    <source>
        <strain evidence="13 14">NCTC12871</strain>
    </source>
</reference>
<comment type="subcellular location">
    <subcellularLocation>
        <location evidence="1">Cell inner membrane</location>
        <topology evidence="1">Single-pass membrane protein</topology>
        <orientation evidence="1">Periplasmic side</orientation>
    </subcellularLocation>
</comment>
<evidence type="ECO:0000256" key="6">
    <source>
        <dbReference type="ARBA" id="ARBA00022692"/>
    </source>
</evidence>
<keyword evidence="14" id="KW-1185">Reference proteome</keyword>
<dbReference type="PANTHER" id="PTHR33446">
    <property type="entry name" value="PROTEIN TONB-RELATED"/>
    <property type="match status" value="1"/>
</dbReference>
<evidence type="ECO:0000256" key="4">
    <source>
        <dbReference type="ARBA" id="ARBA00022475"/>
    </source>
</evidence>
<dbReference type="KEGG" id="adp:NCTC12871_00997"/>
<organism evidence="13 14">
    <name type="scientific">Actinobacillus delphinicola</name>
    <dbReference type="NCBI Taxonomy" id="51161"/>
    <lineage>
        <taxon>Bacteria</taxon>
        <taxon>Pseudomonadati</taxon>
        <taxon>Pseudomonadota</taxon>
        <taxon>Gammaproteobacteria</taxon>
        <taxon>Pasteurellales</taxon>
        <taxon>Pasteurellaceae</taxon>
        <taxon>Actinobacillus</taxon>
    </lineage>
</organism>
<comment type="similarity">
    <text evidence="2">Belongs to the TonB family.</text>
</comment>
<keyword evidence="9 11" id="KW-0472">Membrane</keyword>
<gene>
    <name evidence="13" type="ORF">NCTC12871_00997</name>
</gene>
<evidence type="ECO:0000256" key="11">
    <source>
        <dbReference type="SAM" id="Phobius"/>
    </source>
</evidence>
<keyword evidence="7" id="KW-0653">Protein transport</keyword>
<evidence type="ECO:0000256" key="8">
    <source>
        <dbReference type="ARBA" id="ARBA00022989"/>
    </source>
</evidence>
<evidence type="ECO:0000256" key="1">
    <source>
        <dbReference type="ARBA" id="ARBA00004383"/>
    </source>
</evidence>
<dbReference type="InterPro" id="IPR051045">
    <property type="entry name" value="TonB-dependent_transducer"/>
</dbReference>
<keyword evidence="3" id="KW-0813">Transport</keyword>
<keyword evidence="8 11" id="KW-1133">Transmembrane helix</keyword>
<feature type="compositionally biased region" description="Basic and acidic residues" evidence="10">
    <location>
        <begin position="121"/>
        <end position="133"/>
    </location>
</feature>
<evidence type="ECO:0000256" key="3">
    <source>
        <dbReference type="ARBA" id="ARBA00022448"/>
    </source>
</evidence>
<proteinExistence type="inferred from homology"/>
<dbReference type="Pfam" id="PF03544">
    <property type="entry name" value="TonB_C"/>
    <property type="match status" value="1"/>
</dbReference>
<feature type="transmembrane region" description="Helical" evidence="11">
    <location>
        <begin position="6"/>
        <end position="27"/>
    </location>
</feature>